<dbReference type="AlphaFoldDB" id="A0A9K3IQU7"/>
<feature type="transmembrane region" description="Helical" evidence="1">
    <location>
        <begin position="29"/>
        <end position="48"/>
    </location>
</feature>
<protein>
    <submittedName>
        <fullName evidence="2">Uncharacterized protein</fullName>
    </submittedName>
</protein>
<evidence type="ECO:0000313" key="3">
    <source>
        <dbReference type="Proteomes" id="UP000215914"/>
    </source>
</evidence>
<name>A0A9K3IQU7_HELAN</name>
<keyword evidence="1" id="KW-0812">Transmembrane</keyword>
<reference evidence="2" key="2">
    <citation type="submission" date="2020-06" db="EMBL/GenBank/DDBJ databases">
        <title>Helianthus annuus Genome sequencing and assembly Release 2.</title>
        <authorList>
            <person name="Gouzy J."/>
            <person name="Langlade N."/>
            <person name="Munos S."/>
        </authorList>
    </citation>
    <scope>NUCLEOTIDE SEQUENCE</scope>
    <source>
        <tissue evidence="2">Leaves</tissue>
    </source>
</reference>
<dbReference type="Proteomes" id="UP000215914">
    <property type="component" value="Unassembled WGS sequence"/>
</dbReference>
<dbReference type="Gramene" id="mRNA:HanXRQr2_Chr06g0244461">
    <property type="protein sequence ID" value="CDS:HanXRQr2_Chr06g0244461.1"/>
    <property type="gene ID" value="HanXRQr2_Chr06g0244461"/>
</dbReference>
<gene>
    <name evidence="2" type="ORF">HanXRQr2_Chr06g0244461</name>
</gene>
<comment type="caution">
    <text evidence="2">The sequence shown here is derived from an EMBL/GenBank/DDBJ whole genome shotgun (WGS) entry which is preliminary data.</text>
</comment>
<dbReference type="EMBL" id="MNCJ02000321">
    <property type="protein sequence ID" value="KAF5801123.1"/>
    <property type="molecule type" value="Genomic_DNA"/>
</dbReference>
<reference evidence="2" key="1">
    <citation type="journal article" date="2017" name="Nature">
        <title>The sunflower genome provides insights into oil metabolism, flowering and Asterid evolution.</title>
        <authorList>
            <person name="Badouin H."/>
            <person name="Gouzy J."/>
            <person name="Grassa C.J."/>
            <person name="Murat F."/>
            <person name="Staton S.E."/>
            <person name="Cottret L."/>
            <person name="Lelandais-Briere C."/>
            <person name="Owens G.L."/>
            <person name="Carrere S."/>
            <person name="Mayjonade B."/>
            <person name="Legrand L."/>
            <person name="Gill N."/>
            <person name="Kane N.C."/>
            <person name="Bowers J.E."/>
            <person name="Hubner S."/>
            <person name="Bellec A."/>
            <person name="Berard A."/>
            <person name="Berges H."/>
            <person name="Blanchet N."/>
            <person name="Boniface M.C."/>
            <person name="Brunel D."/>
            <person name="Catrice O."/>
            <person name="Chaidir N."/>
            <person name="Claudel C."/>
            <person name="Donnadieu C."/>
            <person name="Faraut T."/>
            <person name="Fievet G."/>
            <person name="Helmstetter N."/>
            <person name="King M."/>
            <person name="Knapp S.J."/>
            <person name="Lai Z."/>
            <person name="Le Paslier M.C."/>
            <person name="Lippi Y."/>
            <person name="Lorenzon L."/>
            <person name="Mandel J.R."/>
            <person name="Marage G."/>
            <person name="Marchand G."/>
            <person name="Marquand E."/>
            <person name="Bret-Mestries E."/>
            <person name="Morien E."/>
            <person name="Nambeesan S."/>
            <person name="Nguyen T."/>
            <person name="Pegot-Espagnet P."/>
            <person name="Pouilly N."/>
            <person name="Raftis F."/>
            <person name="Sallet E."/>
            <person name="Schiex T."/>
            <person name="Thomas J."/>
            <person name="Vandecasteele C."/>
            <person name="Vares D."/>
            <person name="Vear F."/>
            <person name="Vautrin S."/>
            <person name="Crespi M."/>
            <person name="Mangin B."/>
            <person name="Burke J.M."/>
            <person name="Salse J."/>
            <person name="Munos S."/>
            <person name="Vincourt P."/>
            <person name="Rieseberg L.H."/>
            <person name="Langlade N.B."/>
        </authorList>
    </citation>
    <scope>NUCLEOTIDE SEQUENCE</scope>
    <source>
        <tissue evidence="2">Leaves</tissue>
    </source>
</reference>
<evidence type="ECO:0000256" key="1">
    <source>
        <dbReference type="SAM" id="Phobius"/>
    </source>
</evidence>
<accession>A0A9K3IQU7</accession>
<keyword evidence="1" id="KW-1133">Transmembrane helix</keyword>
<feature type="transmembrane region" description="Helical" evidence="1">
    <location>
        <begin position="60"/>
        <end position="77"/>
    </location>
</feature>
<evidence type="ECO:0000313" key="2">
    <source>
        <dbReference type="EMBL" id="KAF5801123.1"/>
    </source>
</evidence>
<proteinExistence type="predicted"/>
<organism evidence="2 3">
    <name type="scientific">Helianthus annuus</name>
    <name type="common">Common sunflower</name>
    <dbReference type="NCBI Taxonomy" id="4232"/>
    <lineage>
        <taxon>Eukaryota</taxon>
        <taxon>Viridiplantae</taxon>
        <taxon>Streptophyta</taxon>
        <taxon>Embryophyta</taxon>
        <taxon>Tracheophyta</taxon>
        <taxon>Spermatophyta</taxon>
        <taxon>Magnoliopsida</taxon>
        <taxon>eudicotyledons</taxon>
        <taxon>Gunneridae</taxon>
        <taxon>Pentapetalae</taxon>
        <taxon>asterids</taxon>
        <taxon>campanulids</taxon>
        <taxon>Asterales</taxon>
        <taxon>Asteraceae</taxon>
        <taxon>Asteroideae</taxon>
        <taxon>Heliantheae alliance</taxon>
        <taxon>Heliantheae</taxon>
        <taxon>Helianthus</taxon>
    </lineage>
</organism>
<keyword evidence="1" id="KW-0472">Membrane</keyword>
<keyword evidence="3" id="KW-1185">Reference proteome</keyword>
<sequence length="78" mass="9004">MPFSARLASFVTFVQRFVFPHLDSGSKRFLILPISSGSLTPSIFLCYVRGISVFFVNLKGNSVFFTFLYKNIYIYIYI</sequence>